<dbReference type="RefSeq" id="WP_126625787.1">
    <property type="nucleotide sequence ID" value="NZ_BIFT01000001.1"/>
</dbReference>
<dbReference type="Proteomes" id="UP000287171">
    <property type="component" value="Unassembled WGS sequence"/>
</dbReference>
<dbReference type="Pfam" id="PF16477">
    <property type="entry name" value="DUF5054"/>
    <property type="match status" value="1"/>
</dbReference>
<dbReference type="Gene3D" id="3.20.110.10">
    <property type="entry name" value="Glycoside hydrolase 38, N terminal domain"/>
    <property type="match status" value="1"/>
</dbReference>
<dbReference type="InterPro" id="IPR011330">
    <property type="entry name" value="Glyco_hydro/deAcase_b/a-brl"/>
</dbReference>
<dbReference type="InterPro" id="IPR032482">
    <property type="entry name" value="DUF5054"/>
</dbReference>
<dbReference type="OrthoDB" id="237949at2"/>
<reference evidence="2" key="1">
    <citation type="submission" date="2018-12" db="EMBL/GenBank/DDBJ databases">
        <title>Tengunoibacter tsumagoiensis gen. nov., sp. nov., Dictyobacter kobayashii sp. nov., D. alpinus sp. nov., and D. joshuensis sp. nov. and description of Dictyobacteraceae fam. nov. within the order Ktedonobacterales isolated from Tengu-no-mugimeshi.</title>
        <authorList>
            <person name="Wang C.M."/>
            <person name="Zheng Y."/>
            <person name="Sakai Y."/>
            <person name="Toyoda A."/>
            <person name="Minakuchi Y."/>
            <person name="Abe K."/>
            <person name="Yokota A."/>
            <person name="Yabe S."/>
        </authorList>
    </citation>
    <scope>NUCLEOTIDE SEQUENCE [LARGE SCALE GENOMIC DNA]</scope>
    <source>
        <strain evidence="2">Uno16</strain>
    </source>
</reference>
<evidence type="ECO:0008006" key="3">
    <source>
        <dbReference type="Google" id="ProtNLM"/>
    </source>
</evidence>
<gene>
    <name evidence="1" type="ORF">KDA_06620</name>
</gene>
<dbReference type="SUPFAM" id="SSF88713">
    <property type="entry name" value="Glycoside hydrolase/deacetylase"/>
    <property type="match status" value="1"/>
</dbReference>
<dbReference type="CDD" id="cd10791">
    <property type="entry name" value="GH38N_AMII_like_1"/>
    <property type="match status" value="1"/>
</dbReference>
<dbReference type="GO" id="GO:0005975">
    <property type="term" value="P:carbohydrate metabolic process"/>
    <property type="evidence" value="ECO:0007669"/>
    <property type="project" value="InterPro"/>
</dbReference>
<dbReference type="InterPro" id="IPR027291">
    <property type="entry name" value="Glyco_hydro_38_N_sf"/>
</dbReference>
<comment type="caution">
    <text evidence="1">The sequence shown here is derived from an EMBL/GenBank/DDBJ whole genome shotgun (WGS) entry which is preliminary data.</text>
</comment>
<accession>A0A402B1G4</accession>
<dbReference type="EMBL" id="BIFT01000001">
    <property type="protein sequence ID" value="GCE25178.1"/>
    <property type="molecule type" value="Genomic_DNA"/>
</dbReference>
<keyword evidence="2" id="KW-1185">Reference proteome</keyword>
<proteinExistence type="predicted"/>
<evidence type="ECO:0000313" key="2">
    <source>
        <dbReference type="Proteomes" id="UP000287171"/>
    </source>
</evidence>
<dbReference type="AlphaFoldDB" id="A0A402B1G4"/>
<name>A0A402B1G4_9CHLR</name>
<protein>
    <recommendedName>
        <fullName evidence="3">Glycoside hydrolase</fullName>
    </recommendedName>
</protein>
<sequence>MLVNSPEYIHLIFKTHLDLGFTDLAKNVAEQYFTHYIPQALTTAKRFRAEGSAERFIWTLGSWLIYEYLEQASPKERAVLEEAIVAGDIVWHGLPFTTHSELMDSSLFVHGLSLSQSLDRRFGKKTIAAKMTDVPGHTRAMVPLLAQAGIVLLHIGVNPASIVPDVPPVFVWRDPRGAEVIVVYQAGAYGGLTTVSGTTAALAFAHTNDNIGPQSYEQVQQVYREWHTQFPDTAIQASTLDAFAHAIFPYKDTLPVITQEIGDTWIHGIGTDPAKVAQFRELSRLRRQWSGNGQFKENAKKFERFSTALLLIPEHTWGLDEKEHLNDYTHYQKEQLALLRTQPHTQHFEASWQEQRNYIQDALQALGGTSVAQEAHWRLAQLVPQPFDSTGFVAVEDWEQVFTTAHFTLSFARSGSLNLLKERTSGRVWSSQEHQLGLFHYETFAASDYKRYWEQYCINKEETSSWSLKDFTKPGLDQTAPKHLIWQPVITNFRWKQDAEGYAFLLDLSLPAECSSSWGGPARLSLLINALHADTQLTFTLQWFEKPASRLPEALWFSFSPVVSYEEGWLLEKMGQWISPLDVITNGNRHLHAVGRGVMYKTSEEELLLETQDAALVAPGQPSLLDFTQQQPSMLQGMHFNLFNNIWGTNFPMWYEDDARFRFTLAIQSPDSKV</sequence>
<evidence type="ECO:0000313" key="1">
    <source>
        <dbReference type="EMBL" id="GCE25178.1"/>
    </source>
</evidence>
<organism evidence="1 2">
    <name type="scientific">Dictyobacter alpinus</name>
    <dbReference type="NCBI Taxonomy" id="2014873"/>
    <lineage>
        <taxon>Bacteria</taxon>
        <taxon>Bacillati</taxon>
        <taxon>Chloroflexota</taxon>
        <taxon>Ktedonobacteria</taxon>
        <taxon>Ktedonobacterales</taxon>
        <taxon>Dictyobacteraceae</taxon>
        <taxon>Dictyobacter</taxon>
    </lineage>
</organism>